<feature type="compositionally biased region" description="Low complexity" evidence="4">
    <location>
        <begin position="194"/>
        <end position="206"/>
    </location>
</feature>
<feature type="region of interest" description="Disordered" evidence="4">
    <location>
        <begin position="1"/>
        <end position="20"/>
    </location>
</feature>
<dbReference type="PANTHER" id="PTHR38465">
    <property type="entry name" value="HTH-TYPE TRANSCRIPTIONAL REGULATOR MJ1563-RELATED"/>
    <property type="match status" value="1"/>
</dbReference>
<keyword evidence="1" id="KW-0805">Transcription regulation</keyword>
<sequence>MTERGQQDERRPAAGQRDDEAVSQFVEQFAAQLVDAGMQRMSARVFACLLASESGVLTSAELSERLQISPAAVSGAIRYLSQVGMISREREPGSRRDRYRVHSDQWYEALTHKDSVLTRWESTLRDGVDSLGERTLAGRRIGETLAFMEFMQKELVVMLDRWRGHRDQLRAGFVTDPGATTGTGTGTDAGAGTGTETAAEAGSGADTRADTAADTETARR</sequence>
<evidence type="ECO:0000256" key="4">
    <source>
        <dbReference type="SAM" id="MobiDB-lite"/>
    </source>
</evidence>
<gene>
    <name evidence="6" type="ORF">EYS09_35855</name>
</gene>
<protein>
    <submittedName>
        <fullName evidence="6">MarR family transcriptional regulator</fullName>
    </submittedName>
</protein>
<keyword evidence="7" id="KW-1185">Reference proteome</keyword>
<dbReference type="PANTHER" id="PTHR38465:SF2">
    <property type="entry name" value="HTH-TYPE TRANSCRIPTIONAL REGULATOR MMPR5"/>
    <property type="match status" value="1"/>
</dbReference>
<dbReference type="InterPro" id="IPR036390">
    <property type="entry name" value="WH_DNA-bd_sf"/>
</dbReference>
<feature type="domain" description="HTH marR-type" evidence="5">
    <location>
        <begin position="37"/>
        <end position="96"/>
    </location>
</feature>
<reference evidence="6 7" key="1">
    <citation type="submission" date="2019-02" db="EMBL/GenBank/DDBJ databases">
        <title>Draft Genome Sequence of Streptomyces sp. AM-2504, identified by 16S rRNA comparative analysis as a Streptomyces Kasugaensis strain.</title>
        <authorList>
            <person name="Napolioni V."/>
            <person name="Giuliodori A.M."/>
            <person name="Spurio R."/>
            <person name="Fabbretti A."/>
        </authorList>
    </citation>
    <scope>NUCLEOTIDE SEQUENCE [LARGE SCALE GENOMIC DNA]</scope>
    <source>
        <strain evidence="6 7">AM-2504</strain>
    </source>
</reference>
<evidence type="ECO:0000256" key="2">
    <source>
        <dbReference type="ARBA" id="ARBA00023125"/>
    </source>
</evidence>
<dbReference type="Proteomes" id="UP000292452">
    <property type="component" value="Unassembled WGS sequence"/>
</dbReference>
<dbReference type="InterPro" id="IPR036388">
    <property type="entry name" value="WH-like_DNA-bd_sf"/>
</dbReference>
<evidence type="ECO:0000256" key="3">
    <source>
        <dbReference type="ARBA" id="ARBA00023163"/>
    </source>
</evidence>
<proteinExistence type="predicted"/>
<dbReference type="InterPro" id="IPR052362">
    <property type="entry name" value="HTH-GbsR_regulator"/>
</dbReference>
<dbReference type="Gene3D" id="1.10.10.10">
    <property type="entry name" value="Winged helix-like DNA-binding domain superfamily/Winged helix DNA-binding domain"/>
    <property type="match status" value="1"/>
</dbReference>
<evidence type="ECO:0000259" key="5">
    <source>
        <dbReference type="Pfam" id="PF12802"/>
    </source>
</evidence>
<dbReference type="GO" id="GO:0003677">
    <property type="term" value="F:DNA binding"/>
    <property type="evidence" value="ECO:0007669"/>
    <property type="project" value="UniProtKB-KW"/>
</dbReference>
<dbReference type="InterPro" id="IPR000835">
    <property type="entry name" value="HTH_MarR-typ"/>
</dbReference>
<feature type="region of interest" description="Disordered" evidence="4">
    <location>
        <begin position="173"/>
        <end position="220"/>
    </location>
</feature>
<dbReference type="Pfam" id="PF12802">
    <property type="entry name" value="MarR_2"/>
    <property type="match status" value="1"/>
</dbReference>
<feature type="compositionally biased region" description="Basic and acidic residues" evidence="4">
    <location>
        <begin position="207"/>
        <end position="220"/>
    </location>
</feature>
<organism evidence="6 7">
    <name type="scientific">Streptomyces kasugaensis</name>
    <dbReference type="NCBI Taxonomy" id="1946"/>
    <lineage>
        <taxon>Bacteria</taxon>
        <taxon>Bacillati</taxon>
        <taxon>Actinomycetota</taxon>
        <taxon>Actinomycetes</taxon>
        <taxon>Kitasatosporales</taxon>
        <taxon>Streptomycetaceae</taxon>
        <taxon>Streptomyces</taxon>
    </lineage>
</organism>
<dbReference type="EMBL" id="SIXH01000642">
    <property type="protein sequence ID" value="TBO54947.1"/>
    <property type="molecule type" value="Genomic_DNA"/>
</dbReference>
<evidence type="ECO:0000313" key="7">
    <source>
        <dbReference type="Proteomes" id="UP000292452"/>
    </source>
</evidence>
<evidence type="ECO:0000256" key="1">
    <source>
        <dbReference type="ARBA" id="ARBA00023015"/>
    </source>
</evidence>
<dbReference type="AlphaFoldDB" id="A0A4Q9HJX2"/>
<feature type="compositionally biased region" description="Gly residues" evidence="4">
    <location>
        <begin position="181"/>
        <end position="193"/>
    </location>
</feature>
<evidence type="ECO:0000313" key="6">
    <source>
        <dbReference type="EMBL" id="TBO54947.1"/>
    </source>
</evidence>
<keyword evidence="3" id="KW-0804">Transcription</keyword>
<keyword evidence="2" id="KW-0238">DNA-binding</keyword>
<dbReference type="SUPFAM" id="SSF46785">
    <property type="entry name" value="Winged helix' DNA-binding domain"/>
    <property type="match status" value="1"/>
</dbReference>
<dbReference type="GO" id="GO:0003700">
    <property type="term" value="F:DNA-binding transcription factor activity"/>
    <property type="evidence" value="ECO:0007669"/>
    <property type="project" value="InterPro"/>
</dbReference>
<comment type="caution">
    <text evidence="6">The sequence shown here is derived from an EMBL/GenBank/DDBJ whole genome shotgun (WGS) entry which is preliminary data.</text>
</comment>
<accession>A0A4Q9HJX2</accession>
<name>A0A4Q9HJX2_STRKA</name>